<keyword evidence="3" id="KW-0012">Acyltransferase</keyword>
<dbReference type="InterPro" id="IPR000182">
    <property type="entry name" value="GNAT_dom"/>
</dbReference>
<dbReference type="Gene3D" id="3.40.630.30">
    <property type="match status" value="1"/>
</dbReference>
<dbReference type="InterPro" id="IPR016181">
    <property type="entry name" value="Acyl_CoA_acyltransferase"/>
</dbReference>
<comment type="caution">
    <text evidence="3">The sequence shown here is derived from an EMBL/GenBank/DDBJ whole genome shotgun (WGS) entry which is preliminary data.</text>
</comment>
<accession>A0ABT9U213</accession>
<evidence type="ECO:0000256" key="1">
    <source>
        <dbReference type="ARBA" id="ARBA00023251"/>
    </source>
</evidence>
<protein>
    <submittedName>
        <fullName evidence="3">Aminoglycoside 6'-N-acetyltransferase</fullName>
        <ecNumber evidence="3">2.3.1.82</ecNumber>
    </submittedName>
</protein>
<sequence length="186" mass="21906">MILFQNQELGIRTLEPADAVLLEKWLTNPVVLEYYEGRDRPHDQALVHRHFYDEMDATTRCVILYDSIAIGYIQFYEIDEDEKEEYGYGDSNGKIFGMDQFIGEPAYWNRGIGSRLIKDTVQYLIHHHGATIIVMDPQAWNARAIRVYEKSGFVKIKLLPKHELHEGEYRDCWLIEYNVNGREYNN</sequence>
<keyword evidence="4" id="KW-1185">Reference proteome</keyword>
<reference evidence="3 4" key="1">
    <citation type="submission" date="2023-07" db="EMBL/GenBank/DDBJ databases">
        <title>Sorghum-associated microbial communities from plants grown in Nebraska, USA.</title>
        <authorList>
            <person name="Schachtman D."/>
        </authorList>
    </citation>
    <scope>NUCLEOTIDE SEQUENCE [LARGE SCALE GENOMIC DNA]</scope>
    <source>
        <strain evidence="3 4">CC482</strain>
    </source>
</reference>
<dbReference type="PANTHER" id="PTHR31438">
    <property type="entry name" value="LYSINE N-ACYLTRANSFERASE C17G9.06C-RELATED"/>
    <property type="match status" value="1"/>
</dbReference>
<dbReference type="EMBL" id="JAUSSU010000003">
    <property type="protein sequence ID" value="MDQ0112359.1"/>
    <property type="molecule type" value="Genomic_DNA"/>
</dbReference>
<evidence type="ECO:0000259" key="2">
    <source>
        <dbReference type="PROSITE" id="PS51186"/>
    </source>
</evidence>
<organism evidence="3 4">
    <name type="scientific">Paenibacillus harenae</name>
    <dbReference type="NCBI Taxonomy" id="306543"/>
    <lineage>
        <taxon>Bacteria</taxon>
        <taxon>Bacillati</taxon>
        <taxon>Bacillota</taxon>
        <taxon>Bacilli</taxon>
        <taxon>Bacillales</taxon>
        <taxon>Paenibacillaceae</taxon>
        <taxon>Paenibacillus</taxon>
    </lineage>
</organism>
<dbReference type="GO" id="GO:0047663">
    <property type="term" value="F:aminoglycoside 6'-N-acetyltransferase activity"/>
    <property type="evidence" value="ECO:0007669"/>
    <property type="project" value="UniProtKB-EC"/>
</dbReference>
<feature type="domain" description="N-acetyltransferase" evidence="2">
    <location>
        <begin position="9"/>
        <end position="176"/>
    </location>
</feature>
<evidence type="ECO:0000313" key="4">
    <source>
        <dbReference type="Proteomes" id="UP001229346"/>
    </source>
</evidence>
<dbReference type="Proteomes" id="UP001229346">
    <property type="component" value="Unassembled WGS sequence"/>
</dbReference>
<dbReference type="RefSeq" id="WP_307203145.1">
    <property type="nucleotide sequence ID" value="NZ_JAUSSU010000003.1"/>
</dbReference>
<evidence type="ECO:0000313" key="3">
    <source>
        <dbReference type="EMBL" id="MDQ0112359.1"/>
    </source>
</evidence>
<dbReference type="SUPFAM" id="SSF55729">
    <property type="entry name" value="Acyl-CoA N-acyltransferases (Nat)"/>
    <property type="match status" value="1"/>
</dbReference>
<keyword evidence="1" id="KW-0046">Antibiotic resistance</keyword>
<dbReference type="Pfam" id="PF13523">
    <property type="entry name" value="Acetyltransf_8"/>
    <property type="match status" value="1"/>
</dbReference>
<dbReference type="PROSITE" id="PS51186">
    <property type="entry name" value="GNAT"/>
    <property type="match status" value="1"/>
</dbReference>
<proteinExistence type="predicted"/>
<gene>
    <name evidence="3" type="ORF">J2T15_001794</name>
</gene>
<dbReference type="PANTHER" id="PTHR31438:SF1">
    <property type="entry name" value="LYSINE N-ACYLTRANSFERASE C17G9.06C-RELATED"/>
    <property type="match status" value="1"/>
</dbReference>
<name>A0ABT9U213_PAEHA</name>
<keyword evidence="3" id="KW-0808">Transferase</keyword>
<dbReference type="EC" id="2.3.1.82" evidence="3"/>